<dbReference type="Pfam" id="PF00646">
    <property type="entry name" value="F-box"/>
    <property type="match status" value="2"/>
</dbReference>
<name>A0A0D3HMH3_9ORYZ</name>
<dbReference type="CDD" id="cd09917">
    <property type="entry name" value="F-box_SF"/>
    <property type="match status" value="1"/>
</dbReference>
<dbReference type="InterPro" id="IPR036047">
    <property type="entry name" value="F-box-like_dom_sf"/>
</dbReference>
<dbReference type="Gramene" id="OBART11G15500.1">
    <property type="protein sequence ID" value="OBART11G15500.1"/>
    <property type="gene ID" value="OBART11G15500"/>
</dbReference>
<reference evidence="3" key="2">
    <citation type="submission" date="2015-03" db="UniProtKB">
        <authorList>
            <consortium name="EnsemblPlants"/>
        </authorList>
    </citation>
    <scope>IDENTIFICATION</scope>
</reference>
<feature type="region of interest" description="Disordered" evidence="1">
    <location>
        <begin position="1"/>
        <end position="43"/>
    </location>
</feature>
<dbReference type="STRING" id="65489.A0A0D3HMH3"/>
<dbReference type="Proteomes" id="UP000026960">
    <property type="component" value="Chromosome 11"/>
</dbReference>
<accession>A0A0D3HMH3</accession>
<feature type="region of interest" description="Disordered" evidence="1">
    <location>
        <begin position="589"/>
        <end position="618"/>
    </location>
</feature>
<feature type="compositionally biased region" description="Basic and acidic residues" evidence="1">
    <location>
        <begin position="110"/>
        <end position="135"/>
    </location>
</feature>
<feature type="domain" description="F-box" evidence="2">
    <location>
        <begin position="142"/>
        <end position="181"/>
    </location>
</feature>
<sequence length="1082" mass="121780">MDGGGARRPEQYSTPVLKAHGPPVSTSRRGHACTSGPRLHGPPAVTVVNPGRWGWDPERIHQIRAFLLVIFSRKDSSGGDTPRLGSGDDRSIHATAAAVAAAGGSSTSQAERKVATKRKEFPLQRDDPSPCDKTTKLDIPSLPEDLLLMILSHVPMRDAARAACVSHAFLHSWRCYPNLIFNAENLALNRKGVNDNETPVDFIAIVDNIMRNHSGVGVKIFKLELGPGYAVHPSHLDRWLKAASTLKIKEFAFELPLRNKTEYTFPYSHLLSDNRRGNSVQSFYLSSCTFHPTLQFECLRSLKSVHLSWVDITGEELACFISNSFNLESLEISSCCKIGFLKTTSVLQKLNCLRVQHSHRLDMIEINAPMLSSFHYRGPLTVISLGDAVQLRDVNLLLYPWHRMFHYARTKLPTIARNVENLFLMTRDEDVNTPMVPNKFLYLRYLEMLDSVGTKNDCILEDSSELRKLPKCNYSNLKNVKITGLMSSKTLVELISHILDNTPSLEFLTLDTRIYGFKYEIRRFLSWDSGIMMTTDDQMESELDRELLMSDSDLIEAYRAPQVIRRYIEGKVPSTVNFEILEVPVQLPTPPPRRIGNGGTSSATEIDNSPCQCGDDSQSASTVESKMQLPEDILHHIHALMPTQDAARAACASRCFLRSWRFYPRLNLNVNTLRIDKRAPSNDKLTMDFISRVDPIMLNHAGTGVKMFKLTTQPCFSLHPSYVDRWLQIAFAQGIKEFELEMTRVSKMDYDFPCSLLSRVASSVQSFLLGGCSFHPGIQIGQMSSLTSLRLRSVKITEEELCGFLSKSCALQRLLLSDCHNIVVLKIPHLLELNYLEVLHFRKLEAIDSSAPKLSTFIYAGPPIQISLGEALLQVKKMQMFCDGSPDALHYGSKKLPSIAPNIQKLYLSTRNELKCLEILLLTPDLSPGYDFCSLVSFIDASPALETFILRIERPAKRHDSILEALSGDSMHPMRASEYRHDNLKNMMITGFSSAKSMIDLTNHILEKTSSLEYLTLDTTRGYDRRNDKIDPCQCLQMSKEALLEAEKALLAIRIYVEWRVPSSVSLKVIEPCSNCHTETRS</sequence>
<feature type="compositionally biased region" description="Low complexity" evidence="1">
    <location>
        <begin position="100"/>
        <end position="109"/>
    </location>
</feature>
<evidence type="ECO:0000313" key="3">
    <source>
        <dbReference type="EnsemblPlants" id="OBART11G15500.1"/>
    </source>
</evidence>
<feature type="compositionally biased region" description="Basic and acidic residues" evidence="1">
    <location>
        <begin position="1"/>
        <end position="10"/>
    </location>
</feature>
<evidence type="ECO:0000313" key="4">
    <source>
        <dbReference type="Proteomes" id="UP000026960"/>
    </source>
</evidence>
<dbReference type="SUPFAM" id="SSF81383">
    <property type="entry name" value="F-box domain"/>
    <property type="match status" value="2"/>
</dbReference>
<feature type="domain" description="F-box" evidence="2">
    <location>
        <begin position="629"/>
        <end position="668"/>
    </location>
</feature>
<dbReference type="InterPro" id="IPR053772">
    <property type="entry name" value="At1g61320/At1g61330-like"/>
</dbReference>
<organism evidence="3">
    <name type="scientific">Oryza barthii</name>
    <dbReference type="NCBI Taxonomy" id="65489"/>
    <lineage>
        <taxon>Eukaryota</taxon>
        <taxon>Viridiplantae</taxon>
        <taxon>Streptophyta</taxon>
        <taxon>Embryophyta</taxon>
        <taxon>Tracheophyta</taxon>
        <taxon>Spermatophyta</taxon>
        <taxon>Magnoliopsida</taxon>
        <taxon>Liliopsida</taxon>
        <taxon>Poales</taxon>
        <taxon>Poaceae</taxon>
        <taxon>BOP clade</taxon>
        <taxon>Oryzoideae</taxon>
        <taxon>Oryzeae</taxon>
        <taxon>Oryzinae</taxon>
        <taxon>Oryza</taxon>
    </lineage>
</organism>
<reference evidence="3" key="1">
    <citation type="journal article" date="2009" name="Rice">
        <title>De Novo Next Generation Sequencing of Plant Genomes.</title>
        <authorList>
            <person name="Rounsley S."/>
            <person name="Marri P.R."/>
            <person name="Yu Y."/>
            <person name="He R."/>
            <person name="Sisneros N."/>
            <person name="Goicoechea J.L."/>
            <person name="Lee S.J."/>
            <person name="Angelova A."/>
            <person name="Kudrna D."/>
            <person name="Luo M."/>
            <person name="Affourtit J."/>
            <person name="Desany B."/>
            <person name="Knight J."/>
            <person name="Niazi F."/>
            <person name="Egholm M."/>
            <person name="Wing R.A."/>
        </authorList>
    </citation>
    <scope>NUCLEOTIDE SEQUENCE [LARGE SCALE GENOMIC DNA]</scope>
    <source>
        <strain evidence="3">cv. IRGC 105608</strain>
    </source>
</reference>
<dbReference type="Gene3D" id="1.20.1280.50">
    <property type="match status" value="1"/>
</dbReference>
<dbReference type="SUPFAM" id="SSF52058">
    <property type="entry name" value="L domain-like"/>
    <property type="match status" value="1"/>
</dbReference>
<dbReference type="Gene3D" id="3.80.10.10">
    <property type="entry name" value="Ribonuclease Inhibitor"/>
    <property type="match status" value="2"/>
</dbReference>
<dbReference type="HOGENOM" id="CLU_010721_4_2_1"/>
<dbReference type="Pfam" id="PF23622">
    <property type="entry name" value="LRR_At1g61320_AtMIF1"/>
    <property type="match status" value="3"/>
</dbReference>
<dbReference type="InterPro" id="IPR032675">
    <property type="entry name" value="LRR_dom_sf"/>
</dbReference>
<dbReference type="PANTHER" id="PTHR34145">
    <property type="entry name" value="OS02G0105600 PROTEIN"/>
    <property type="match status" value="1"/>
</dbReference>
<dbReference type="SMART" id="SM00256">
    <property type="entry name" value="FBOX"/>
    <property type="match status" value="2"/>
</dbReference>
<dbReference type="InterPro" id="IPR001810">
    <property type="entry name" value="F-box_dom"/>
</dbReference>
<protein>
    <recommendedName>
        <fullName evidence="2">F-box domain-containing protein</fullName>
    </recommendedName>
</protein>
<proteinExistence type="predicted"/>
<dbReference type="AlphaFoldDB" id="A0A0D3HMH3"/>
<dbReference type="PaxDb" id="65489-OBART11G15500.1"/>
<dbReference type="PANTHER" id="PTHR34145:SF14">
    <property type="entry name" value="EXPRESSED PROTEIN"/>
    <property type="match status" value="1"/>
</dbReference>
<dbReference type="InterPro" id="IPR055357">
    <property type="entry name" value="LRR_At1g61320_AtMIF1"/>
</dbReference>
<feature type="compositionally biased region" description="Polar residues" evidence="1">
    <location>
        <begin position="600"/>
        <end position="618"/>
    </location>
</feature>
<evidence type="ECO:0000256" key="1">
    <source>
        <dbReference type="SAM" id="MobiDB-lite"/>
    </source>
</evidence>
<evidence type="ECO:0000259" key="2">
    <source>
        <dbReference type="SMART" id="SM00256"/>
    </source>
</evidence>
<dbReference type="eggNOG" id="ENOG502RRSE">
    <property type="taxonomic scope" value="Eukaryota"/>
</dbReference>
<feature type="region of interest" description="Disordered" evidence="1">
    <location>
        <begin position="100"/>
        <end position="135"/>
    </location>
</feature>
<dbReference type="EnsemblPlants" id="OBART11G15500.1">
    <property type="protein sequence ID" value="OBART11G15500.1"/>
    <property type="gene ID" value="OBART11G15500"/>
</dbReference>
<keyword evidence="4" id="KW-1185">Reference proteome</keyword>